<dbReference type="Proteomes" id="UP000054783">
    <property type="component" value="Unassembled WGS sequence"/>
</dbReference>
<name>A0A0V0Z5Y1_9BILA</name>
<accession>A0A0V0Z5Y1</accession>
<gene>
    <name evidence="1" type="ORF">T12_2554</name>
</gene>
<keyword evidence="2" id="KW-1185">Reference proteome</keyword>
<protein>
    <submittedName>
        <fullName evidence="1">Uncharacterized protein</fullName>
    </submittedName>
</protein>
<dbReference type="AlphaFoldDB" id="A0A0V0Z5Y1"/>
<evidence type="ECO:0000313" key="2">
    <source>
        <dbReference type="Proteomes" id="UP000054783"/>
    </source>
</evidence>
<proteinExistence type="predicted"/>
<comment type="caution">
    <text evidence="1">The sequence shown here is derived from an EMBL/GenBank/DDBJ whole genome shotgun (WGS) entry which is preliminary data.</text>
</comment>
<dbReference type="EMBL" id="JYDQ01000383">
    <property type="protein sequence ID" value="KRY07954.1"/>
    <property type="molecule type" value="Genomic_DNA"/>
</dbReference>
<organism evidence="1 2">
    <name type="scientific">Trichinella patagoniensis</name>
    <dbReference type="NCBI Taxonomy" id="990121"/>
    <lineage>
        <taxon>Eukaryota</taxon>
        <taxon>Metazoa</taxon>
        <taxon>Ecdysozoa</taxon>
        <taxon>Nematoda</taxon>
        <taxon>Enoplea</taxon>
        <taxon>Dorylaimia</taxon>
        <taxon>Trichinellida</taxon>
        <taxon>Trichinellidae</taxon>
        <taxon>Trichinella</taxon>
    </lineage>
</organism>
<sequence length="153" mass="17355">MLLFFPAIHGTSYGWHRAGTDTCRAIRFGFHQALEVTILMVNCPFDIGDQEHLFQDIAQALTPGHQLTIFAIIQRYEVARAETTYQGDHRIIGYRATRNPFDCVQHAQQWPAETIWGPNKVSGLLHGNQRFISTKSAVVLFGRLLDAVEFGKR</sequence>
<reference evidence="1 2" key="1">
    <citation type="submission" date="2015-01" db="EMBL/GenBank/DDBJ databases">
        <title>Evolution of Trichinella species and genotypes.</title>
        <authorList>
            <person name="Korhonen P.K."/>
            <person name="Edoardo P."/>
            <person name="Giuseppe L.R."/>
            <person name="Gasser R.B."/>
        </authorList>
    </citation>
    <scope>NUCLEOTIDE SEQUENCE [LARGE SCALE GENOMIC DNA]</scope>
    <source>
        <strain evidence="1">ISS2496</strain>
    </source>
</reference>
<evidence type="ECO:0000313" key="1">
    <source>
        <dbReference type="EMBL" id="KRY07954.1"/>
    </source>
</evidence>